<dbReference type="InterPro" id="IPR029058">
    <property type="entry name" value="AB_hydrolase_fold"/>
</dbReference>
<evidence type="ECO:0000313" key="2">
    <source>
        <dbReference type="EMBL" id="GAA2227420.1"/>
    </source>
</evidence>
<dbReference type="RefSeq" id="WP_259478115.1">
    <property type="nucleotide sequence ID" value="NZ_BAAAQY010000002.1"/>
</dbReference>
<protein>
    <submittedName>
        <fullName evidence="2">Alpha/beta fold hydrolase</fullName>
    </submittedName>
</protein>
<gene>
    <name evidence="2" type="ORF">GCM10009851_09550</name>
</gene>
<comment type="caution">
    <text evidence="2">The sequence shown here is derived from an EMBL/GenBank/DDBJ whole genome shotgun (WGS) entry which is preliminary data.</text>
</comment>
<keyword evidence="3" id="KW-1185">Reference proteome</keyword>
<dbReference type="SUPFAM" id="SSF53474">
    <property type="entry name" value="alpha/beta-Hydrolases"/>
    <property type="match status" value="1"/>
</dbReference>
<dbReference type="PANTHER" id="PTHR43433">
    <property type="entry name" value="HYDROLASE, ALPHA/BETA FOLD FAMILY PROTEIN"/>
    <property type="match status" value="1"/>
</dbReference>
<dbReference type="Proteomes" id="UP001500929">
    <property type="component" value="Unassembled WGS sequence"/>
</dbReference>
<keyword evidence="2" id="KW-0378">Hydrolase</keyword>
<dbReference type="InterPro" id="IPR000073">
    <property type="entry name" value="AB_hydrolase_1"/>
</dbReference>
<dbReference type="PANTHER" id="PTHR43433:SF5">
    <property type="entry name" value="AB HYDROLASE-1 DOMAIN-CONTAINING PROTEIN"/>
    <property type="match status" value="1"/>
</dbReference>
<evidence type="ECO:0000313" key="3">
    <source>
        <dbReference type="Proteomes" id="UP001500929"/>
    </source>
</evidence>
<sequence length="279" mass="30134">MSIQHTSNPGRDRVETRLGHLHVRHYGGDGQATVLWPSMFVDGHSWNLLIPLLLAADHDRHLIVVDPPGLGASDPLTRVSSIAEAADAAVDLLTASGLEHTAVDWVGNAFGGHVGFELATRPGVVRSLAAISSPAEAIPAGLRRQITLLAPLLRTFGPIGPVRRAVVTAMLTERSAARPELVRIVRESLERPTRRSLARALRSFILDRVDVSESLGRIRVPALYLASDDRGDWSPSDAARSAAATPHARAVTIAGARTLIPLEQPEALCRELMRFWKGL</sequence>
<reference evidence="2 3" key="1">
    <citation type="journal article" date="2019" name="Int. J. Syst. Evol. Microbiol.">
        <title>The Global Catalogue of Microorganisms (GCM) 10K type strain sequencing project: providing services to taxonomists for standard genome sequencing and annotation.</title>
        <authorList>
            <consortium name="The Broad Institute Genomics Platform"/>
            <consortium name="The Broad Institute Genome Sequencing Center for Infectious Disease"/>
            <person name="Wu L."/>
            <person name="Ma J."/>
        </authorList>
    </citation>
    <scope>NUCLEOTIDE SEQUENCE [LARGE SCALE GENOMIC DNA]</scope>
    <source>
        <strain evidence="2 3">JCM 16117</strain>
    </source>
</reference>
<organism evidence="2 3">
    <name type="scientific">Herbiconiux moechotypicola</name>
    <dbReference type="NCBI Taxonomy" id="637393"/>
    <lineage>
        <taxon>Bacteria</taxon>
        <taxon>Bacillati</taxon>
        <taxon>Actinomycetota</taxon>
        <taxon>Actinomycetes</taxon>
        <taxon>Micrococcales</taxon>
        <taxon>Microbacteriaceae</taxon>
        <taxon>Herbiconiux</taxon>
    </lineage>
</organism>
<dbReference type="GO" id="GO:0016787">
    <property type="term" value="F:hydrolase activity"/>
    <property type="evidence" value="ECO:0007669"/>
    <property type="project" value="UniProtKB-KW"/>
</dbReference>
<dbReference type="Gene3D" id="3.40.50.1820">
    <property type="entry name" value="alpha/beta hydrolase"/>
    <property type="match status" value="1"/>
</dbReference>
<feature type="domain" description="AB hydrolase-1" evidence="1">
    <location>
        <begin position="34"/>
        <end position="270"/>
    </location>
</feature>
<proteinExistence type="predicted"/>
<name>A0ABN3DCJ8_9MICO</name>
<dbReference type="Pfam" id="PF12697">
    <property type="entry name" value="Abhydrolase_6"/>
    <property type="match status" value="1"/>
</dbReference>
<dbReference type="InterPro" id="IPR050471">
    <property type="entry name" value="AB_hydrolase"/>
</dbReference>
<evidence type="ECO:0000259" key="1">
    <source>
        <dbReference type="Pfam" id="PF12697"/>
    </source>
</evidence>
<dbReference type="EMBL" id="BAAAQY010000002">
    <property type="protein sequence ID" value="GAA2227420.1"/>
    <property type="molecule type" value="Genomic_DNA"/>
</dbReference>
<accession>A0ABN3DCJ8</accession>